<reference evidence="1" key="1">
    <citation type="submission" date="2020-02" db="EMBL/GenBank/DDBJ databases">
        <title>Genome sequencing of the panga catfish, Pangasius djambal.</title>
        <authorList>
            <person name="Wen M."/>
            <person name="Zahm M."/>
            <person name="Roques C."/>
            <person name="Cabau C."/>
            <person name="Klopp C."/>
            <person name="Donnadieu C."/>
            <person name="Jouanno E."/>
            <person name="Avarre J.-C."/>
            <person name="Campet M."/>
            <person name="Ha T."/>
            <person name="Dugue R."/>
            <person name="Lampietro C."/>
            <person name="Louis A."/>
            <person name="Herpin A."/>
            <person name="Echchiki A."/>
            <person name="Berthelot C."/>
            <person name="Parey E."/>
            <person name="Roest-Crollius H."/>
            <person name="Braasch I."/>
            <person name="Postlethwait J.H."/>
            <person name="Bobe J."/>
            <person name="Montfort J."/>
            <person name="Bouchez O."/>
            <person name="Begum T."/>
            <person name="Schartl M."/>
            <person name="Gustiano R."/>
            <person name="Guiguen Y."/>
        </authorList>
    </citation>
    <scope>NUCLEOTIDE SEQUENCE</scope>
    <source>
        <strain evidence="1">Pdj_M5554</strain>
    </source>
</reference>
<dbReference type="EMBL" id="CM040988">
    <property type="protein sequence ID" value="MCJ8739922.1"/>
    <property type="molecule type" value="Genomic_DNA"/>
</dbReference>
<sequence>MVTVLLMCEVRGFYKQTESNNSIICTDKNMFAQISRDFTQPMPTYIYVQDEHGQYRNARKIARRCSYGITETPDFIIICVSHSSCHVQKTVHGGKVTFWVNIVVVKFPRSKQGSIFRDPLFKLTVSCTYALLNTSSSTSVEIRAPILTTASILKKEGMLRAQMRFATDSSFRSFYKIQAPPVMHTLGEPVFVEIFVLKHEDKALELVLNECWATPSPDPQDELRWNLLQKGCPRQDDDYNVEVLEVRLGDGVKFPKLHKWLKITMFSFMESEDIYESVYLHCDAEVCKGARCPKTCNRKRRHSGVQRFLNGRFVIRGGPLISAM</sequence>
<accession>A0ACC5YWG1</accession>
<name>A0ACC5YWG1_9TELE</name>
<evidence type="ECO:0000313" key="2">
    <source>
        <dbReference type="Proteomes" id="UP000830395"/>
    </source>
</evidence>
<dbReference type="Proteomes" id="UP000830395">
    <property type="component" value="Chromosome 14"/>
</dbReference>
<organism evidence="1 2">
    <name type="scientific">Pangasius djambal</name>
    <dbReference type="NCBI Taxonomy" id="1691987"/>
    <lineage>
        <taxon>Eukaryota</taxon>
        <taxon>Metazoa</taxon>
        <taxon>Chordata</taxon>
        <taxon>Craniata</taxon>
        <taxon>Vertebrata</taxon>
        <taxon>Euteleostomi</taxon>
        <taxon>Actinopterygii</taxon>
        <taxon>Neopterygii</taxon>
        <taxon>Teleostei</taxon>
        <taxon>Ostariophysi</taxon>
        <taxon>Siluriformes</taxon>
        <taxon>Pangasiidae</taxon>
        <taxon>Pangasius</taxon>
    </lineage>
</organism>
<proteinExistence type="predicted"/>
<evidence type="ECO:0000313" key="1">
    <source>
        <dbReference type="EMBL" id="MCJ8739922.1"/>
    </source>
</evidence>
<comment type="caution">
    <text evidence="1">The sequence shown here is derived from an EMBL/GenBank/DDBJ whole genome shotgun (WGS) entry which is preliminary data.</text>
</comment>
<gene>
    <name evidence="1" type="ORF">PDJAM_G00052930</name>
</gene>
<keyword evidence="2" id="KW-1185">Reference proteome</keyword>
<protein>
    <submittedName>
        <fullName evidence="1">Uncharacterized protein</fullName>
    </submittedName>
</protein>